<keyword evidence="4 8" id="KW-0645">Protease</keyword>
<accession>A0A165C554</accession>
<keyword evidence="9" id="KW-1185">Reference proteome</keyword>
<evidence type="ECO:0000313" key="8">
    <source>
        <dbReference type="EMBL" id="KZT02222.1"/>
    </source>
</evidence>
<evidence type="ECO:0000256" key="5">
    <source>
        <dbReference type="SAM" id="MobiDB-lite"/>
    </source>
</evidence>
<dbReference type="InterPro" id="IPR021109">
    <property type="entry name" value="Peptidase_aspartic_dom_sf"/>
</dbReference>
<dbReference type="Pfam" id="PF00026">
    <property type="entry name" value="Asp"/>
    <property type="match status" value="2"/>
</dbReference>
<dbReference type="InParanoid" id="A0A165C554"/>
<dbReference type="GO" id="GO:0004190">
    <property type="term" value="F:aspartic-type endopeptidase activity"/>
    <property type="evidence" value="ECO:0007669"/>
    <property type="project" value="UniProtKB-KW"/>
</dbReference>
<dbReference type="InterPro" id="IPR034164">
    <property type="entry name" value="Pepsin-like_dom"/>
</dbReference>
<keyword evidence="6" id="KW-0732">Signal</keyword>
<dbReference type="GeneID" id="63830210"/>
<protein>
    <submittedName>
        <fullName evidence="8">Acid protease</fullName>
    </submittedName>
</protein>
<organism evidence="8 9">
    <name type="scientific">Laetiporus sulphureus 93-53</name>
    <dbReference type="NCBI Taxonomy" id="1314785"/>
    <lineage>
        <taxon>Eukaryota</taxon>
        <taxon>Fungi</taxon>
        <taxon>Dikarya</taxon>
        <taxon>Basidiomycota</taxon>
        <taxon>Agaricomycotina</taxon>
        <taxon>Agaricomycetes</taxon>
        <taxon>Polyporales</taxon>
        <taxon>Laetiporus</taxon>
    </lineage>
</organism>
<dbReference type="OrthoDB" id="660550at2759"/>
<evidence type="ECO:0000313" key="9">
    <source>
        <dbReference type="Proteomes" id="UP000076871"/>
    </source>
</evidence>
<feature type="active site" evidence="3">
    <location>
        <position position="101"/>
    </location>
</feature>
<sequence length="441" mass="46102">MALRSFFLMTLVFALAVVATPIRIRNNRITLPMVKRANSTSMTSIVLRDQARALNFKGRTSKNQRRTNGTTGDIAATNQAEDYVVSVGIGSPPTYYTLLVDTGSSNTWVGAAKAYVQTTTSVNTGDSVTVTYGSGAFTGTEFEDTVTLGDLTIAGQSIGVASEAEGFSGVDGIIGLGPQDLTAGTVSSGNADTATGGGHSRHNNKDASRKNGRSSFTTSETSDEVPTVTDNLFSQGTIAENVVGIFFAPTTSDNDTNGELTFGGVDDSKTTSDVTYTSITTTSPASEYWGIDQSITYGSSGTSILASTAGIVDTGTTLILLSTDGYSAYMEATGATEDETTGLLTISSTDYDNLQSLFFNIGGTSFELTANAQTWPRSLNTAIGGSADDIYLVISSTGTPSGEGLDFINGYTFLERFYSVFDTTNSRVGFATTADTNSTSN</sequence>
<keyword evidence="2 4" id="KW-0064">Aspartyl protease</keyword>
<evidence type="ECO:0000259" key="7">
    <source>
        <dbReference type="PROSITE" id="PS51767"/>
    </source>
</evidence>
<proteinExistence type="inferred from homology"/>
<evidence type="ECO:0000256" key="2">
    <source>
        <dbReference type="ARBA" id="ARBA00022750"/>
    </source>
</evidence>
<dbReference type="PANTHER" id="PTHR47966:SF51">
    <property type="entry name" value="BETA-SITE APP-CLEAVING ENZYME, ISOFORM A-RELATED"/>
    <property type="match status" value="1"/>
</dbReference>
<dbReference type="SUPFAM" id="SSF50630">
    <property type="entry name" value="Acid proteases"/>
    <property type="match status" value="1"/>
</dbReference>
<dbReference type="EMBL" id="KV427654">
    <property type="protein sequence ID" value="KZT02222.1"/>
    <property type="molecule type" value="Genomic_DNA"/>
</dbReference>
<dbReference type="InterPro" id="IPR033121">
    <property type="entry name" value="PEPTIDASE_A1"/>
</dbReference>
<name>A0A165C554_9APHY</name>
<dbReference type="PROSITE" id="PS51767">
    <property type="entry name" value="PEPTIDASE_A1"/>
    <property type="match status" value="1"/>
</dbReference>
<feature type="active site" evidence="3">
    <location>
        <position position="313"/>
    </location>
</feature>
<dbReference type="RefSeq" id="XP_040759962.1">
    <property type="nucleotide sequence ID" value="XM_040913182.1"/>
</dbReference>
<evidence type="ECO:0000256" key="4">
    <source>
        <dbReference type="RuleBase" id="RU000454"/>
    </source>
</evidence>
<reference evidence="8 9" key="1">
    <citation type="journal article" date="2016" name="Mol. Biol. Evol.">
        <title>Comparative Genomics of Early-Diverging Mushroom-Forming Fungi Provides Insights into the Origins of Lignocellulose Decay Capabilities.</title>
        <authorList>
            <person name="Nagy L.G."/>
            <person name="Riley R."/>
            <person name="Tritt A."/>
            <person name="Adam C."/>
            <person name="Daum C."/>
            <person name="Floudas D."/>
            <person name="Sun H."/>
            <person name="Yadav J.S."/>
            <person name="Pangilinan J."/>
            <person name="Larsson K.H."/>
            <person name="Matsuura K."/>
            <person name="Barry K."/>
            <person name="Labutti K."/>
            <person name="Kuo R."/>
            <person name="Ohm R.A."/>
            <person name="Bhattacharya S.S."/>
            <person name="Shirouzu T."/>
            <person name="Yoshinaga Y."/>
            <person name="Martin F.M."/>
            <person name="Grigoriev I.V."/>
            <person name="Hibbett D.S."/>
        </authorList>
    </citation>
    <scope>NUCLEOTIDE SEQUENCE [LARGE SCALE GENOMIC DNA]</scope>
    <source>
        <strain evidence="8 9">93-53</strain>
    </source>
</reference>
<feature type="chain" id="PRO_5007855873" evidence="6">
    <location>
        <begin position="20"/>
        <end position="441"/>
    </location>
</feature>
<dbReference type="STRING" id="1314785.A0A165C554"/>
<dbReference type="InterPro" id="IPR001461">
    <property type="entry name" value="Aspartic_peptidase_A1"/>
</dbReference>
<dbReference type="AlphaFoldDB" id="A0A165C554"/>
<feature type="compositionally biased region" description="Polar residues" evidence="5">
    <location>
        <begin position="184"/>
        <end position="193"/>
    </location>
</feature>
<dbReference type="Gene3D" id="2.40.70.10">
    <property type="entry name" value="Acid Proteases"/>
    <property type="match status" value="2"/>
</dbReference>
<gene>
    <name evidence="8" type="ORF">LAESUDRAFT_762983</name>
</gene>
<evidence type="ECO:0000256" key="1">
    <source>
        <dbReference type="ARBA" id="ARBA00007447"/>
    </source>
</evidence>
<dbReference type="Proteomes" id="UP000076871">
    <property type="component" value="Unassembled WGS sequence"/>
</dbReference>
<feature type="domain" description="Peptidase A1" evidence="7">
    <location>
        <begin position="83"/>
        <end position="431"/>
    </location>
</feature>
<dbReference type="PRINTS" id="PR00792">
    <property type="entry name" value="PEPSIN"/>
</dbReference>
<feature type="signal peptide" evidence="6">
    <location>
        <begin position="1"/>
        <end position="19"/>
    </location>
</feature>
<dbReference type="PROSITE" id="PS00141">
    <property type="entry name" value="ASP_PROTEASE"/>
    <property type="match status" value="2"/>
</dbReference>
<evidence type="ECO:0000256" key="6">
    <source>
        <dbReference type="SAM" id="SignalP"/>
    </source>
</evidence>
<dbReference type="CDD" id="cd05471">
    <property type="entry name" value="pepsin_like"/>
    <property type="match status" value="1"/>
</dbReference>
<comment type="similarity">
    <text evidence="1 4">Belongs to the peptidase A1 family.</text>
</comment>
<dbReference type="InterPro" id="IPR001969">
    <property type="entry name" value="Aspartic_peptidase_AS"/>
</dbReference>
<dbReference type="PANTHER" id="PTHR47966">
    <property type="entry name" value="BETA-SITE APP-CLEAVING ENZYME, ISOFORM A-RELATED"/>
    <property type="match status" value="1"/>
</dbReference>
<evidence type="ECO:0000256" key="3">
    <source>
        <dbReference type="PIRSR" id="PIRSR601461-1"/>
    </source>
</evidence>
<dbReference type="GO" id="GO:0006508">
    <property type="term" value="P:proteolysis"/>
    <property type="evidence" value="ECO:0007669"/>
    <property type="project" value="UniProtKB-KW"/>
</dbReference>
<feature type="region of interest" description="Disordered" evidence="5">
    <location>
        <begin position="184"/>
        <end position="225"/>
    </location>
</feature>
<keyword evidence="4" id="KW-0378">Hydrolase</keyword>